<dbReference type="Proteomes" id="UP000244005">
    <property type="component" value="Unassembled WGS sequence"/>
</dbReference>
<dbReference type="Gramene" id="Mp2g01730.1">
    <property type="protein sequence ID" value="Mp2g01730.1.cds"/>
    <property type="gene ID" value="Mp2g01730"/>
</dbReference>
<dbReference type="AlphaFoldDB" id="A0A2R6W211"/>
<keyword evidence="3" id="KW-1185">Reference proteome</keyword>
<dbReference type="Pfam" id="PF04525">
    <property type="entry name" value="LOR"/>
    <property type="match status" value="1"/>
</dbReference>
<reference evidence="3" key="1">
    <citation type="journal article" date="2017" name="Cell">
        <title>Insights into land plant evolution garnered from the Marchantia polymorpha genome.</title>
        <authorList>
            <person name="Bowman J.L."/>
            <person name="Kohchi T."/>
            <person name="Yamato K.T."/>
            <person name="Jenkins J."/>
            <person name="Shu S."/>
            <person name="Ishizaki K."/>
            <person name="Yamaoka S."/>
            <person name="Nishihama R."/>
            <person name="Nakamura Y."/>
            <person name="Berger F."/>
            <person name="Adam C."/>
            <person name="Aki S.S."/>
            <person name="Althoff F."/>
            <person name="Araki T."/>
            <person name="Arteaga-Vazquez M.A."/>
            <person name="Balasubrmanian S."/>
            <person name="Barry K."/>
            <person name="Bauer D."/>
            <person name="Boehm C.R."/>
            <person name="Briginshaw L."/>
            <person name="Caballero-Perez J."/>
            <person name="Catarino B."/>
            <person name="Chen F."/>
            <person name="Chiyoda S."/>
            <person name="Chovatia M."/>
            <person name="Davies K.M."/>
            <person name="Delmans M."/>
            <person name="Demura T."/>
            <person name="Dierschke T."/>
            <person name="Dolan L."/>
            <person name="Dorantes-Acosta A.E."/>
            <person name="Eklund D.M."/>
            <person name="Florent S.N."/>
            <person name="Flores-Sandoval E."/>
            <person name="Fujiyama A."/>
            <person name="Fukuzawa H."/>
            <person name="Galik B."/>
            <person name="Grimanelli D."/>
            <person name="Grimwood J."/>
            <person name="Grossniklaus U."/>
            <person name="Hamada T."/>
            <person name="Haseloff J."/>
            <person name="Hetherington A.J."/>
            <person name="Higo A."/>
            <person name="Hirakawa Y."/>
            <person name="Hundley H.N."/>
            <person name="Ikeda Y."/>
            <person name="Inoue K."/>
            <person name="Inoue S.I."/>
            <person name="Ishida S."/>
            <person name="Jia Q."/>
            <person name="Kakita M."/>
            <person name="Kanazawa T."/>
            <person name="Kawai Y."/>
            <person name="Kawashima T."/>
            <person name="Kennedy M."/>
            <person name="Kinose K."/>
            <person name="Kinoshita T."/>
            <person name="Kohara Y."/>
            <person name="Koide E."/>
            <person name="Komatsu K."/>
            <person name="Kopischke S."/>
            <person name="Kubo M."/>
            <person name="Kyozuka J."/>
            <person name="Lagercrantz U."/>
            <person name="Lin S.S."/>
            <person name="Lindquist E."/>
            <person name="Lipzen A.M."/>
            <person name="Lu C.W."/>
            <person name="De Luna E."/>
            <person name="Martienssen R.A."/>
            <person name="Minamino N."/>
            <person name="Mizutani M."/>
            <person name="Mizutani M."/>
            <person name="Mochizuki N."/>
            <person name="Monte I."/>
            <person name="Mosher R."/>
            <person name="Nagasaki H."/>
            <person name="Nakagami H."/>
            <person name="Naramoto S."/>
            <person name="Nishitani K."/>
            <person name="Ohtani M."/>
            <person name="Okamoto T."/>
            <person name="Okumura M."/>
            <person name="Phillips J."/>
            <person name="Pollak B."/>
            <person name="Reinders A."/>
            <person name="Rovekamp M."/>
            <person name="Sano R."/>
            <person name="Sawa S."/>
            <person name="Schmid M.W."/>
            <person name="Shirakawa M."/>
            <person name="Solano R."/>
            <person name="Spunde A."/>
            <person name="Suetsugu N."/>
            <person name="Sugano S."/>
            <person name="Sugiyama A."/>
            <person name="Sun R."/>
            <person name="Suzuki Y."/>
            <person name="Takenaka M."/>
            <person name="Takezawa D."/>
            <person name="Tomogane H."/>
            <person name="Tsuzuki M."/>
            <person name="Ueda T."/>
            <person name="Umeda M."/>
            <person name="Ward J.M."/>
            <person name="Watanabe Y."/>
            <person name="Yazaki K."/>
            <person name="Yokoyama R."/>
            <person name="Yoshitake Y."/>
            <person name="Yotsui I."/>
            <person name="Zachgo S."/>
            <person name="Schmutz J."/>
        </authorList>
    </citation>
    <scope>NUCLEOTIDE SEQUENCE [LARGE SCALE GENOMIC DNA]</scope>
    <source>
        <strain evidence="3">Tak-1</strain>
    </source>
</reference>
<protein>
    <recommendedName>
        <fullName evidence="4">Tubby C-terminal domain-containing protein</fullName>
    </recommendedName>
</protein>
<dbReference type="EMBL" id="KZ772849">
    <property type="protein sequence ID" value="PTQ27897.1"/>
    <property type="molecule type" value="Genomic_DNA"/>
</dbReference>
<dbReference type="InterPro" id="IPR038595">
    <property type="entry name" value="LOR_sf"/>
</dbReference>
<evidence type="ECO:0008006" key="4">
    <source>
        <dbReference type="Google" id="ProtNLM"/>
    </source>
</evidence>
<comment type="similarity">
    <text evidence="1">Belongs to the LOR family.</text>
</comment>
<proteinExistence type="inferred from homology"/>
<dbReference type="SUPFAM" id="SSF54518">
    <property type="entry name" value="Tubby C-terminal domain-like"/>
    <property type="match status" value="1"/>
</dbReference>
<evidence type="ECO:0000256" key="1">
    <source>
        <dbReference type="ARBA" id="ARBA00005437"/>
    </source>
</evidence>
<gene>
    <name evidence="2" type="ORF">MARPO_0180s0020</name>
</gene>
<name>A0A2R6W211_MARPO</name>
<evidence type="ECO:0000313" key="2">
    <source>
        <dbReference type="EMBL" id="PTQ27897.1"/>
    </source>
</evidence>
<dbReference type="OrthoDB" id="97518at2759"/>
<dbReference type="PANTHER" id="PTHR31087:SF85">
    <property type="entry name" value="PROTEIN LURP-ONE-RELATED 7"/>
    <property type="match status" value="1"/>
</dbReference>
<organism evidence="2 3">
    <name type="scientific">Marchantia polymorpha</name>
    <name type="common">Common liverwort</name>
    <name type="synonym">Marchantia aquatica</name>
    <dbReference type="NCBI Taxonomy" id="3197"/>
    <lineage>
        <taxon>Eukaryota</taxon>
        <taxon>Viridiplantae</taxon>
        <taxon>Streptophyta</taxon>
        <taxon>Embryophyta</taxon>
        <taxon>Marchantiophyta</taxon>
        <taxon>Marchantiopsida</taxon>
        <taxon>Marchantiidae</taxon>
        <taxon>Marchantiales</taxon>
        <taxon>Marchantiaceae</taxon>
        <taxon>Marchantia</taxon>
    </lineage>
</organism>
<dbReference type="InterPro" id="IPR025659">
    <property type="entry name" value="Tubby-like_C"/>
</dbReference>
<dbReference type="Gene3D" id="2.40.160.200">
    <property type="entry name" value="LURP1-related"/>
    <property type="match status" value="1"/>
</dbReference>
<dbReference type="PANTHER" id="PTHR31087">
    <property type="match status" value="1"/>
</dbReference>
<evidence type="ECO:0000313" key="3">
    <source>
        <dbReference type="Proteomes" id="UP000244005"/>
    </source>
</evidence>
<dbReference type="InterPro" id="IPR007612">
    <property type="entry name" value="LOR"/>
</dbReference>
<dbReference type="OMA" id="SCMGKES"/>
<sequence>MERADPQVEKLFPEEALSIPAPVSSSFCVPYTTQFIIFKKNFVWTDGVYKVKDIKGNLLFKIDRSSALCCNLVVYDHDGSVVMSLRRKIFSFVDTWNAYRGKKSSKSEDRLFTMSRSSLIQWKPHFTIWLPGKGNDEFTLSSDFFGTHYKIRHNGVIIAEAVQKWVLCFKKEMAVTVKPGVDQAFVAALLVIKRQIVPHKQIEVEVGGD</sequence>
<accession>A0A2R6W211</accession>